<dbReference type="PIRSF" id="PIRSF005890">
    <property type="entry name" value="Phot_II_cyt_c550"/>
    <property type="match status" value="1"/>
</dbReference>
<feature type="binding site" description="axial binding residue" evidence="12">
    <location>
        <position position="67"/>
    </location>
    <ligand>
        <name>heme c</name>
        <dbReference type="ChEBI" id="CHEBI:61717"/>
    </ligand>
    <ligandPart>
        <name>Fe</name>
        <dbReference type="ChEBI" id="CHEBI:18248"/>
    </ligandPart>
</feature>
<dbReference type="GO" id="GO:0031676">
    <property type="term" value="C:plasma membrane-derived thylakoid membrane"/>
    <property type="evidence" value="ECO:0007669"/>
    <property type="project" value="UniProtKB-SubCell"/>
</dbReference>
<dbReference type="Gene3D" id="1.10.760.10">
    <property type="entry name" value="Cytochrome c-like domain"/>
    <property type="match status" value="1"/>
</dbReference>
<comment type="function">
    <text evidence="12">One of the extrinsic, lumenal subunits of photosystem II (PSII). PSII is a light-driven water plastoquinone oxidoreductase, using light energy to abstract electrons from H(2)O, generating a proton gradient subsequently used for ATP formation. The extrinsic proteins stabilize the structure of photosystem II oxygen-evolving complex (OEC), the ion environment of oxygen evolution and protect the OEC against heat-induced inactivation. Low-potential cytochrome c that plays a role in the OEC of PSII.</text>
</comment>
<keyword evidence="3 12" id="KW-0813">Transport</keyword>
<comment type="subunit">
    <text evidence="12">PSII is composed of 1 copy each of membrane proteins PsbA, PsbB, PsbC, PsbD, PsbE, PsbF, PsbH, PsbI, PsbJ, PsbK, PsbL, PsbM, PsbT, PsbX, PsbY, PsbZ, Psb30/Ycf12, peripheral proteins PsbO, CyanoQ (PsbQ), PsbU, PsbV and a large number of cofactors. It forms dimeric complexes.</text>
</comment>
<dbReference type="GO" id="GO:0009523">
    <property type="term" value="C:photosystem II"/>
    <property type="evidence" value="ECO:0007669"/>
    <property type="project" value="UniProtKB-KW"/>
</dbReference>
<evidence type="ECO:0000256" key="8">
    <source>
        <dbReference type="ARBA" id="ARBA00023004"/>
    </source>
</evidence>
<dbReference type="PROSITE" id="PS51007">
    <property type="entry name" value="CYTC"/>
    <property type="match status" value="1"/>
</dbReference>
<dbReference type="InterPro" id="IPR017851">
    <property type="entry name" value="PsbV_cyt_c550"/>
</dbReference>
<accession>A0A563VQJ7</accession>
<evidence type="ECO:0000259" key="13">
    <source>
        <dbReference type="PROSITE" id="PS51007"/>
    </source>
</evidence>
<comment type="subcellular location">
    <subcellularLocation>
        <location evidence="12">Cellular thylakoid membrane</location>
        <topology evidence="12">Peripheral membrane protein</topology>
        <orientation evidence="12">Lumenal side</orientation>
    </subcellularLocation>
    <subcellularLocation>
        <location evidence="1">Membrane</location>
        <topology evidence="1">Peripheral membrane protein</topology>
    </subcellularLocation>
    <text evidence="12">Associated with photosystem II at the lumenal side of the thylakoid membrane.</text>
</comment>
<keyword evidence="11 12" id="KW-0604">Photosystem II</keyword>
<dbReference type="GO" id="GO:0020037">
    <property type="term" value="F:heme binding"/>
    <property type="evidence" value="ECO:0007669"/>
    <property type="project" value="InterPro"/>
</dbReference>
<dbReference type="OrthoDB" id="486949at2"/>
<evidence type="ECO:0000256" key="3">
    <source>
        <dbReference type="ARBA" id="ARBA00022448"/>
    </source>
</evidence>
<protein>
    <recommendedName>
        <fullName evidence="12">Photosystem II extrinsic protein V</fullName>
        <shortName evidence="12">PsbV</shortName>
    </recommendedName>
    <alternativeName>
        <fullName evidence="12">Cytochrome c-550</fullName>
    </alternativeName>
    <alternativeName>
        <fullName evidence="12">Cytochrome c550</fullName>
    </alternativeName>
    <alternativeName>
        <fullName evidence="12">Low-potential cytochrome c</fullName>
    </alternativeName>
</protein>
<dbReference type="InterPro" id="IPR029490">
    <property type="entry name" value="Cytochrom_C550"/>
</dbReference>
<reference evidence="14 15" key="1">
    <citation type="submission" date="2019-01" db="EMBL/GenBank/DDBJ databases">
        <authorList>
            <person name="Brito A."/>
        </authorList>
    </citation>
    <scope>NUCLEOTIDE SEQUENCE [LARGE SCALE GENOMIC DNA]</scope>
    <source>
        <strain evidence="14">1</strain>
    </source>
</reference>
<dbReference type="GO" id="GO:0022904">
    <property type="term" value="P:respiratory electron transport chain"/>
    <property type="evidence" value="ECO:0007669"/>
    <property type="project" value="InterPro"/>
</dbReference>
<evidence type="ECO:0000313" key="14">
    <source>
        <dbReference type="EMBL" id="VEP13736.1"/>
    </source>
</evidence>
<keyword evidence="6 12" id="KW-0479">Metal-binding</keyword>
<dbReference type="InterPro" id="IPR009056">
    <property type="entry name" value="Cyt_c-like_dom"/>
</dbReference>
<feature type="domain" description="Cytochrome c" evidence="13">
    <location>
        <begin position="50"/>
        <end position="149"/>
    </location>
</feature>
<dbReference type="Pfam" id="PF14495">
    <property type="entry name" value="Cytochrom_C550"/>
    <property type="match status" value="1"/>
</dbReference>
<evidence type="ECO:0000256" key="6">
    <source>
        <dbReference type="ARBA" id="ARBA00022723"/>
    </source>
</evidence>
<keyword evidence="5 12" id="KW-0349">Heme</keyword>
<keyword evidence="15" id="KW-1185">Reference proteome</keyword>
<dbReference type="EMBL" id="CAACVJ010000130">
    <property type="protein sequence ID" value="VEP13736.1"/>
    <property type="molecule type" value="Genomic_DNA"/>
</dbReference>
<keyword evidence="8 12" id="KW-0408">Iron</keyword>
<evidence type="ECO:0000256" key="12">
    <source>
        <dbReference type="HAMAP-Rule" id="MF_01378"/>
    </source>
</evidence>
<dbReference type="NCBIfam" id="TIGR03045">
    <property type="entry name" value="PS_II_C550"/>
    <property type="match status" value="1"/>
</dbReference>
<name>A0A563VQJ7_9CYAN</name>
<dbReference type="InterPro" id="IPR016003">
    <property type="entry name" value="PsbV_cyt_c550-like"/>
</dbReference>
<evidence type="ECO:0000256" key="4">
    <source>
        <dbReference type="ARBA" id="ARBA00022531"/>
    </source>
</evidence>
<dbReference type="GO" id="GO:0009055">
    <property type="term" value="F:electron transfer activity"/>
    <property type="evidence" value="ECO:0007669"/>
    <property type="project" value="InterPro"/>
</dbReference>
<sequence length="163" mass="18023" precursor="true">MLKRLLLTAVATLLFVFQLNISSAGALELTEEARTVKYNDAGDEIVLTLQQVKKGERLFVDNCTYCHKSGTTKTNPNVNLSSQSLANAEPAKDNIAGIVEYLKNPATYDGEINIYEFHPNTTRSDLYPMMRNLNDDDLEAVSGYILIQPGIRGTMWGGGKVYS</sequence>
<dbReference type="GO" id="GO:0005506">
    <property type="term" value="F:iron ion binding"/>
    <property type="evidence" value="ECO:0007669"/>
    <property type="project" value="InterPro"/>
</dbReference>
<keyword evidence="9 12" id="KW-0793">Thylakoid</keyword>
<keyword evidence="12" id="KW-0732">Signal</keyword>
<feature type="binding site" description="covalent" evidence="12">
    <location>
        <position position="66"/>
    </location>
    <ligand>
        <name>heme c</name>
        <dbReference type="ChEBI" id="CHEBI:61717"/>
    </ligand>
</feature>
<dbReference type="AlphaFoldDB" id="A0A563VQJ7"/>
<organism evidence="14 15">
    <name type="scientific">Hyella patelloides LEGE 07179</name>
    <dbReference type="NCBI Taxonomy" id="945734"/>
    <lineage>
        <taxon>Bacteria</taxon>
        <taxon>Bacillati</taxon>
        <taxon>Cyanobacteriota</taxon>
        <taxon>Cyanophyceae</taxon>
        <taxon>Pleurocapsales</taxon>
        <taxon>Hyellaceae</taxon>
        <taxon>Hyella</taxon>
    </lineage>
</organism>
<evidence type="ECO:0000256" key="5">
    <source>
        <dbReference type="ARBA" id="ARBA00022617"/>
    </source>
</evidence>
<evidence type="ECO:0000256" key="7">
    <source>
        <dbReference type="ARBA" id="ARBA00022982"/>
    </source>
</evidence>
<dbReference type="SUPFAM" id="SSF46626">
    <property type="entry name" value="Cytochrome c"/>
    <property type="match status" value="1"/>
</dbReference>
<evidence type="ECO:0000256" key="11">
    <source>
        <dbReference type="ARBA" id="ARBA00023276"/>
    </source>
</evidence>
<keyword evidence="7 12" id="KW-0249">Electron transport</keyword>
<proteinExistence type="inferred from homology"/>
<evidence type="ECO:0000313" key="15">
    <source>
        <dbReference type="Proteomes" id="UP000320055"/>
    </source>
</evidence>
<dbReference type="GO" id="GO:0019684">
    <property type="term" value="P:photosynthesis, light reaction"/>
    <property type="evidence" value="ECO:0007669"/>
    <property type="project" value="UniProtKB-UniRule"/>
</dbReference>
<keyword evidence="10 12" id="KW-0472">Membrane</keyword>
<gene>
    <name evidence="12 14" type="primary">psbV</name>
    <name evidence="14" type="ORF">H1P_2150004</name>
</gene>
<comment type="similarity">
    <text evidence="2 12">Belongs to the cytochrome c family. PsbV subfamily.</text>
</comment>
<feature type="signal peptide" evidence="12">
    <location>
        <begin position="1"/>
        <end position="26"/>
    </location>
</feature>
<comment type="cofactor">
    <cofactor evidence="12">
        <name>heme c</name>
        <dbReference type="ChEBI" id="CHEBI:61717"/>
    </cofactor>
    <text evidence="12">Binds 1 heme c group covalently per subunit.</text>
</comment>
<evidence type="ECO:0000256" key="10">
    <source>
        <dbReference type="ARBA" id="ARBA00023136"/>
    </source>
</evidence>
<evidence type="ECO:0000256" key="2">
    <source>
        <dbReference type="ARBA" id="ARBA00010433"/>
    </source>
</evidence>
<dbReference type="InterPro" id="IPR036909">
    <property type="entry name" value="Cyt_c-like_dom_sf"/>
</dbReference>
<feature type="binding site" description="covalent" evidence="12">
    <location>
        <position position="63"/>
    </location>
    <ligand>
        <name>heme c</name>
        <dbReference type="ChEBI" id="CHEBI:61717"/>
    </ligand>
</feature>
<evidence type="ECO:0000256" key="9">
    <source>
        <dbReference type="ARBA" id="ARBA00023078"/>
    </source>
</evidence>
<feature type="chain" id="PRO_5022273349" description="Photosystem II extrinsic protein V" evidence="12">
    <location>
        <begin position="27"/>
        <end position="163"/>
    </location>
</feature>
<evidence type="ECO:0000256" key="1">
    <source>
        <dbReference type="ARBA" id="ARBA00004170"/>
    </source>
</evidence>
<feature type="binding site" description="axial binding residue" evidence="12">
    <location>
        <position position="118"/>
    </location>
    <ligand>
        <name>heme c</name>
        <dbReference type="ChEBI" id="CHEBI:61717"/>
    </ligand>
    <ligandPart>
        <name>Fe</name>
        <dbReference type="ChEBI" id="CHEBI:18248"/>
    </ligandPart>
</feature>
<dbReference type="Proteomes" id="UP000320055">
    <property type="component" value="Unassembled WGS sequence"/>
</dbReference>
<dbReference type="RefSeq" id="WP_144871992.1">
    <property type="nucleotide sequence ID" value="NZ_LR213963.1"/>
</dbReference>
<dbReference type="HAMAP" id="MF_01378">
    <property type="entry name" value="PSII_Cyt550"/>
    <property type="match status" value="1"/>
</dbReference>
<keyword evidence="4 12" id="KW-0602">Photosynthesis</keyword>